<accession>C5KWP4</accession>
<evidence type="ECO:0000256" key="2">
    <source>
        <dbReference type="SAM" id="MobiDB-lite"/>
    </source>
</evidence>
<gene>
    <name evidence="3" type="ORF">Pmar_PMAR020098</name>
</gene>
<organism evidence="4">
    <name type="scientific">Perkinsus marinus (strain ATCC 50983 / TXsc)</name>
    <dbReference type="NCBI Taxonomy" id="423536"/>
    <lineage>
        <taxon>Eukaryota</taxon>
        <taxon>Sar</taxon>
        <taxon>Alveolata</taxon>
        <taxon>Perkinsozoa</taxon>
        <taxon>Perkinsea</taxon>
        <taxon>Perkinsida</taxon>
        <taxon>Perkinsidae</taxon>
        <taxon>Perkinsus</taxon>
    </lineage>
</organism>
<feature type="region of interest" description="Disordered" evidence="2">
    <location>
        <begin position="187"/>
        <end position="222"/>
    </location>
</feature>
<keyword evidence="4" id="KW-1185">Reference proteome</keyword>
<evidence type="ECO:0000313" key="4">
    <source>
        <dbReference type="Proteomes" id="UP000007800"/>
    </source>
</evidence>
<keyword evidence="1" id="KW-0175">Coiled coil</keyword>
<dbReference type="OrthoDB" id="431436at2759"/>
<dbReference type="GeneID" id="9056653"/>
<sequence>MTAHVESLKRQRNALLSEVTEQDTKLASLDTQLIKQRDEEIPAIKLRYENATKLKHDLDREVIEQRTATRDLSKKRTALTQDIERKRSELTSVKARRDSIATKIRELADRRERAEKQKAQREKQLGRGLENLRRTQTDILMAQRDIAALKEGINVCVHSTSGGTGLPVGARGIPSAVAPHERLATAPSAAKSDEFPVASATPRIDSDSMQAPKSARFRRPPPGMVSLINAAAPVSTSSPVEIIEKPLE</sequence>
<name>C5KWP4_PERM5</name>
<feature type="coiled-coil region" evidence="1">
    <location>
        <begin position="97"/>
        <end position="124"/>
    </location>
</feature>
<evidence type="ECO:0000256" key="1">
    <source>
        <dbReference type="SAM" id="Coils"/>
    </source>
</evidence>
<dbReference type="InParanoid" id="C5KWP4"/>
<dbReference type="RefSeq" id="XP_002779324.1">
    <property type="nucleotide sequence ID" value="XM_002779278.1"/>
</dbReference>
<proteinExistence type="predicted"/>
<evidence type="ECO:0000313" key="3">
    <source>
        <dbReference type="EMBL" id="EER11119.1"/>
    </source>
</evidence>
<dbReference type="EMBL" id="GG677039">
    <property type="protein sequence ID" value="EER11119.1"/>
    <property type="molecule type" value="Genomic_DNA"/>
</dbReference>
<dbReference type="Proteomes" id="UP000007800">
    <property type="component" value="Unassembled WGS sequence"/>
</dbReference>
<protein>
    <submittedName>
        <fullName evidence="3">Uncharacterized protein</fullName>
    </submittedName>
</protein>
<reference evidence="3 4" key="1">
    <citation type="submission" date="2008-07" db="EMBL/GenBank/DDBJ databases">
        <authorList>
            <person name="El-Sayed N."/>
            <person name="Caler E."/>
            <person name="Inman J."/>
            <person name="Amedeo P."/>
            <person name="Hass B."/>
            <person name="Wortman J."/>
        </authorList>
    </citation>
    <scope>NUCLEOTIDE SEQUENCE [LARGE SCALE GENOMIC DNA]</scope>
    <source>
        <strain evidence="4">ATCC 50983 / TXsc</strain>
    </source>
</reference>
<dbReference type="AlphaFoldDB" id="C5KWP4"/>